<organism evidence="1">
    <name type="scientific">Podoviridae sp. ctXdu7</name>
    <dbReference type="NCBI Taxonomy" id="2827618"/>
    <lineage>
        <taxon>Viruses</taxon>
        <taxon>Duplodnaviria</taxon>
        <taxon>Heunggongvirae</taxon>
        <taxon>Uroviricota</taxon>
        <taxon>Caudoviricetes</taxon>
    </lineage>
</organism>
<protein>
    <submittedName>
        <fullName evidence="1">Uncharacterized protein</fullName>
    </submittedName>
</protein>
<accession>A0A8S5RRK0</accession>
<proteinExistence type="predicted"/>
<dbReference type="EMBL" id="BK057792">
    <property type="protein sequence ID" value="DAE91987.1"/>
    <property type="molecule type" value="Genomic_DNA"/>
</dbReference>
<evidence type="ECO:0000313" key="1">
    <source>
        <dbReference type="EMBL" id="DAE91987.1"/>
    </source>
</evidence>
<reference evidence="1" key="1">
    <citation type="journal article" date="2021" name="Proc. Natl. Acad. Sci. U.S.A.">
        <title>A Catalog of Tens of Thousands of Viruses from Human Metagenomes Reveals Hidden Associations with Chronic Diseases.</title>
        <authorList>
            <person name="Tisza M.J."/>
            <person name="Buck C.B."/>
        </authorList>
    </citation>
    <scope>NUCLEOTIDE SEQUENCE</scope>
    <source>
        <strain evidence="1">CtXdu7</strain>
    </source>
</reference>
<sequence>MIIFSVARIIFSLVFKKIPLACQIFGLMARGKFD</sequence>
<name>A0A8S5RRK0_9CAUD</name>